<dbReference type="GO" id="GO:0005524">
    <property type="term" value="F:ATP binding"/>
    <property type="evidence" value="ECO:0007669"/>
    <property type="project" value="InterPro"/>
</dbReference>
<dbReference type="GO" id="GO:0006260">
    <property type="term" value="P:DNA replication"/>
    <property type="evidence" value="ECO:0007669"/>
    <property type="project" value="InterPro"/>
</dbReference>
<evidence type="ECO:0000313" key="2">
    <source>
        <dbReference type="EMBL" id="PKY39640.1"/>
    </source>
</evidence>
<dbReference type="AlphaFoldDB" id="A0A2I1FZ38"/>
<dbReference type="GO" id="GO:0003688">
    <property type="term" value="F:DNA replication origin binding"/>
    <property type="evidence" value="ECO:0007669"/>
    <property type="project" value="InterPro"/>
</dbReference>
<dbReference type="Pfam" id="PF02399">
    <property type="entry name" value="Herpes_ori_bp"/>
    <property type="match status" value="1"/>
</dbReference>
<keyword evidence="3" id="KW-1185">Reference proteome</keyword>
<accession>A0A2I1FZ38</accession>
<dbReference type="InterPro" id="IPR003450">
    <property type="entry name" value="Replication_origin-bd"/>
</dbReference>
<reference evidence="2 3" key="1">
    <citation type="submission" date="2015-10" db="EMBL/GenBank/DDBJ databases">
        <title>Genome analyses suggest a sexual origin of heterokaryosis in a supposedly ancient asexual fungus.</title>
        <authorList>
            <person name="Ropars J."/>
            <person name="Sedzielewska K."/>
            <person name="Noel J."/>
            <person name="Charron P."/>
            <person name="Farinelli L."/>
            <person name="Marton T."/>
            <person name="Kruger M."/>
            <person name="Pelin A."/>
            <person name="Brachmann A."/>
            <person name="Corradi N."/>
        </authorList>
    </citation>
    <scope>NUCLEOTIDE SEQUENCE [LARGE SCALE GENOMIC DNA]</scope>
    <source>
        <strain evidence="2 3">A4</strain>
    </source>
</reference>
<evidence type="ECO:0000259" key="1">
    <source>
        <dbReference type="Pfam" id="PF02399"/>
    </source>
</evidence>
<organism evidence="2 3">
    <name type="scientific">Rhizophagus irregularis</name>
    <dbReference type="NCBI Taxonomy" id="588596"/>
    <lineage>
        <taxon>Eukaryota</taxon>
        <taxon>Fungi</taxon>
        <taxon>Fungi incertae sedis</taxon>
        <taxon>Mucoromycota</taxon>
        <taxon>Glomeromycotina</taxon>
        <taxon>Glomeromycetes</taxon>
        <taxon>Glomerales</taxon>
        <taxon>Glomeraceae</taxon>
        <taxon>Rhizophagus</taxon>
    </lineage>
</organism>
<dbReference type="Proteomes" id="UP000234323">
    <property type="component" value="Unassembled WGS sequence"/>
</dbReference>
<feature type="domain" description="Replication origin-binding protein" evidence="1">
    <location>
        <begin position="49"/>
        <end position="136"/>
    </location>
</feature>
<name>A0A2I1FZ38_9GLOM</name>
<protein>
    <recommendedName>
        <fullName evidence="1">Replication origin-binding protein domain-containing protein</fullName>
    </recommendedName>
</protein>
<comment type="caution">
    <text evidence="2">The sequence shown here is derived from an EMBL/GenBank/DDBJ whole genome shotgun (WGS) entry which is preliminary data.</text>
</comment>
<evidence type="ECO:0000313" key="3">
    <source>
        <dbReference type="Proteomes" id="UP000234323"/>
    </source>
</evidence>
<dbReference type="EMBL" id="LLXI01000071">
    <property type="protein sequence ID" value="PKY39640.1"/>
    <property type="molecule type" value="Genomic_DNA"/>
</dbReference>
<sequence length="140" mass="15960">MPSWVKYNEPLTATETYEERYVRPLSNEGDIYVGSPWEMGKTYILENLSIPDNVNLLVLSTQHSYSNAVTTRLDLKSYCDIDGNINLPDHKRVVCQIESLHRIANKCKCNKKCKCPPSQYDLWLDEIVSIIAQAQSHLAG</sequence>
<proteinExistence type="predicted"/>
<gene>
    <name evidence="2" type="ORF">RhiirA4_452858</name>
</gene>